<dbReference type="CDD" id="cd00293">
    <property type="entry name" value="USP-like"/>
    <property type="match status" value="1"/>
</dbReference>
<accession>A0A9J7BK90</accession>
<evidence type="ECO:0000256" key="1">
    <source>
        <dbReference type="ARBA" id="ARBA00008791"/>
    </source>
</evidence>
<dbReference type="KEGG" id="orp:MOP44_16615"/>
<dbReference type="PRINTS" id="PR01438">
    <property type="entry name" value="UNVRSLSTRESS"/>
</dbReference>
<dbReference type="InterPro" id="IPR014729">
    <property type="entry name" value="Rossmann-like_a/b/a_fold"/>
</dbReference>
<dbReference type="EMBL" id="CP093313">
    <property type="protein sequence ID" value="UWZ82194.1"/>
    <property type="molecule type" value="Genomic_DNA"/>
</dbReference>
<dbReference type="PANTHER" id="PTHR46268">
    <property type="entry name" value="STRESS RESPONSE PROTEIN NHAX"/>
    <property type="match status" value="1"/>
</dbReference>
<dbReference type="SUPFAM" id="SSF52402">
    <property type="entry name" value="Adenine nucleotide alpha hydrolases-like"/>
    <property type="match status" value="1"/>
</dbReference>
<dbReference type="Gene3D" id="3.40.50.620">
    <property type="entry name" value="HUPs"/>
    <property type="match status" value="1"/>
</dbReference>
<dbReference type="InterPro" id="IPR006016">
    <property type="entry name" value="UspA"/>
</dbReference>
<dbReference type="Proteomes" id="UP001059380">
    <property type="component" value="Chromosome"/>
</dbReference>
<protein>
    <submittedName>
        <fullName evidence="3">Universal stress protein</fullName>
    </submittedName>
</protein>
<dbReference type="PANTHER" id="PTHR46268:SF6">
    <property type="entry name" value="UNIVERSAL STRESS PROTEIN UP12"/>
    <property type="match status" value="1"/>
</dbReference>
<reference evidence="3" key="1">
    <citation type="submission" date="2021-04" db="EMBL/GenBank/DDBJ databases">
        <title>Phylogenetic analysis of Acidobacteriaceae.</title>
        <authorList>
            <person name="Qiu L."/>
            <person name="Zhang Q."/>
        </authorList>
    </citation>
    <scope>NUCLEOTIDE SEQUENCE</scope>
    <source>
        <strain evidence="3">DSM 25168</strain>
    </source>
</reference>
<comment type="similarity">
    <text evidence="1">Belongs to the universal stress protein A family.</text>
</comment>
<dbReference type="InterPro" id="IPR006015">
    <property type="entry name" value="Universal_stress_UspA"/>
</dbReference>
<dbReference type="Pfam" id="PF00582">
    <property type="entry name" value="Usp"/>
    <property type="match status" value="1"/>
</dbReference>
<evidence type="ECO:0000259" key="2">
    <source>
        <dbReference type="Pfam" id="PF00582"/>
    </source>
</evidence>
<evidence type="ECO:0000313" key="3">
    <source>
        <dbReference type="EMBL" id="UWZ82194.1"/>
    </source>
</evidence>
<dbReference type="RefSeq" id="WP_260791328.1">
    <property type="nucleotide sequence ID" value="NZ_CP093313.1"/>
</dbReference>
<evidence type="ECO:0000313" key="4">
    <source>
        <dbReference type="Proteomes" id="UP001059380"/>
    </source>
</evidence>
<dbReference type="AlphaFoldDB" id="A0A9J7BK90"/>
<name>A0A9J7BK90_9BACT</name>
<sequence length="170" mass="18263">MAPSQAASVIPGKILVPIDFSPSSHQALEAATELAEKFGSKLYLLHVVPEYPGYALPESVSQQSIISDGKQKAEEHFEVSMAGLKTKGVQATSHVEVGSDVAGSILDAIDRENADLVVLTTHGHSGWYPQVFGSVAEKLVKLATVPVFLLRSPKPESSAKVTYSGMMEWW</sequence>
<proteinExistence type="inferred from homology"/>
<keyword evidence="4" id="KW-1185">Reference proteome</keyword>
<gene>
    <name evidence="3" type="ORF">MOP44_16615</name>
</gene>
<feature type="domain" description="UspA" evidence="2">
    <location>
        <begin position="13"/>
        <end position="151"/>
    </location>
</feature>
<organism evidence="3 4">
    <name type="scientific">Occallatibacter riparius</name>
    <dbReference type="NCBI Taxonomy" id="1002689"/>
    <lineage>
        <taxon>Bacteria</taxon>
        <taxon>Pseudomonadati</taxon>
        <taxon>Acidobacteriota</taxon>
        <taxon>Terriglobia</taxon>
        <taxon>Terriglobales</taxon>
        <taxon>Acidobacteriaceae</taxon>
        <taxon>Occallatibacter</taxon>
    </lineage>
</organism>